<dbReference type="InterPro" id="IPR029063">
    <property type="entry name" value="SAM-dependent_MTases_sf"/>
</dbReference>
<gene>
    <name evidence="2" type="ORF">ACFONP_03530</name>
</gene>
<dbReference type="GO" id="GO:0032259">
    <property type="term" value="P:methylation"/>
    <property type="evidence" value="ECO:0007669"/>
    <property type="project" value="UniProtKB-KW"/>
</dbReference>
<reference evidence="3" key="1">
    <citation type="journal article" date="2019" name="Int. J. Syst. Evol. Microbiol.">
        <title>The Global Catalogue of Microorganisms (GCM) 10K type strain sequencing project: providing services to taxonomists for standard genome sequencing and annotation.</title>
        <authorList>
            <consortium name="The Broad Institute Genomics Platform"/>
            <consortium name="The Broad Institute Genome Sequencing Center for Infectious Disease"/>
            <person name="Wu L."/>
            <person name="Ma J."/>
        </authorList>
    </citation>
    <scope>NUCLEOTIDE SEQUENCE [LARGE SCALE GENOMIC DNA]</scope>
    <source>
        <strain evidence="3">KCTC 22245</strain>
    </source>
</reference>
<dbReference type="Pfam" id="PF08241">
    <property type="entry name" value="Methyltransf_11"/>
    <property type="match status" value="1"/>
</dbReference>
<evidence type="ECO:0000313" key="2">
    <source>
        <dbReference type="EMBL" id="MFC3301794.1"/>
    </source>
</evidence>
<dbReference type="Gene3D" id="3.40.50.150">
    <property type="entry name" value="Vaccinia Virus protein VP39"/>
    <property type="match status" value="1"/>
</dbReference>
<dbReference type="RefSeq" id="WP_189573491.1">
    <property type="nucleotide sequence ID" value="NZ_BMXU01000001.1"/>
</dbReference>
<feature type="domain" description="Methyltransferase type 11" evidence="1">
    <location>
        <begin position="74"/>
        <end position="124"/>
    </location>
</feature>
<keyword evidence="2" id="KW-0489">Methyltransferase</keyword>
<dbReference type="Proteomes" id="UP001595607">
    <property type="component" value="Unassembled WGS sequence"/>
</dbReference>
<name>A0ABV7M8L2_9PROT</name>
<keyword evidence="2" id="KW-0808">Transferase</keyword>
<proteinExistence type="predicted"/>
<dbReference type="EMBL" id="JBHRVA010000002">
    <property type="protein sequence ID" value="MFC3301794.1"/>
    <property type="molecule type" value="Genomic_DNA"/>
</dbReference>
<dbReference type="SUPFAM" id="SSF53335">
    <property type="entry name" value="S-adenosyl-L-methionine-dependent methyltransferases"/>
    <property type="match status" value="1"/>
</dbReference>
<evidence type="ECO:0000259" key="1">
    <source>
        <dbReference type="Pfam" id="PF08241"/>
    </source>
</evidence>
<keyword evidence="3" id="KW-1185">Reference proteome</keyword>
<accession>A0ABV7M8L2</accession>
<evidence type="ECO:0000313" key="3">
    <source>
        <dbReference type="Proteomes" id="UP001595607"/>
    </source>
</evidence>
<dbReference type="GO" id="GO:0008168">
    <property type="term" value="F:methyltransferase activity"/>
    <property type="evidence" value="ECO:0007669"/>
    <property type="project" value="UniProtKB-KW"/>
</dbReference>
<dbReference type="InterPro" id="IPR013216">
    <property type="entry name" value="Methyltransf_11"/>
</dbReference>
<protein>
    <submittedName>
        <fullName evidence="2">Methyltransferase domain-containing protein</fullName>
    </submittedName>
</protein>
<sequence length="250" mass="27826">MRTESAELQRFYASPLGQVAQATLIQRMTDAWGDLKGQRLAGFGYSAPVLDAFPDAERVIDMVPAAAGAVVRKNEVLVEEENWPLREASIDRLVILHGLEEAAQPHRLLREAWRVLTDDGRLVLIAANRHGFWTLIENSPLAAGRAYSRRQLLELLNRSMFAPTAQASALYFPPIAKLRRLAPMWERTAERLEPLRVPLPNVAGVVMVEARRSMAVPASGSKVEVLKPLLAGKGRRVAGLAAERERRKDR</sequence>
<comment type="caution">
    <text evidence="2">The sequence shown here is derived from an EMBL/GenBank/DDBJ whole genome shotgun (WGS) entry which is preliminary data.</text>
</comment>
<organism evidence="2 3">
    <name type="scientific">Parvularcula lutaonensis</name>
    <dbReference type="NCBI Taxonomy" id="491923"/>
    <lineage>
        <taxon>Bacteria</taxon>
        <taxon>Pseudomonadati</taxon>
        <taxon>Pseudomonadota</taxon>
        <taxon>Alphaproteobacteria</taxon>
        <taxon>Parvularculales</taxon>
        <taxon>Parvularculaceae</taxon>
        <taxon>Parvularcula</taxon>
    </lineage>
</organism>